<dbReference type="GO" id="GO:0042277">
    <property type="term" value="F:peptide binding"/>
    <property type="evidence" value="ECO:0007669"/>
    <property type="project" value="TreeGrafter"/>
</dbReference>
<evidence type="ECO:0000256" key="5">
    <source>
        <dbReference type="ARBA" id="ARBA00022723"/>
    </source>
</evidence>
<dbReference type="GO" id="GO:0008270">
    <property type="term" value="F:zinc ion binding"/>
    <property type="evidence" value="ECO:0007669"/>
    <property type="project" value="UniProtKB-UniRule"/>
</dbReference>
<evidence type="ECO:0000313" key="17">
    <source>
        <dbReference type="Proteomes" id="UP000177913"/>
    </source>
</evidence>
<reference evidence="16 17" key="1">
    <citation type="journal article" date="2016" name="Nat. Commun.">
        <title>Thousands of microbial genomes shed light on interconnected biogeochemical processes in an aquifer system.</title>
        <authorList>
            <person name="Anantharaman K."/>
            <person name="Brown C.T."/>
            <person name="Hug L.A."/>
            <person name="Sharon I."/>
            <person name="Castelle C.J."/>
            <person name="Probst A.J."/>
            <person name="Thomas B.C."/>
            <person name="Singh A."/>
            <person name="Wilkins M.J."/>
            <person name="Karaoz U."/>
            <person name="Brodie E.L."/>
            <person name="Williams K.H."/>
            <person name="Hubbard S.S."/>
            <person name="Banfield J.F."/>
        </authorList>
    </citation>
    <scope>NUCLEOTIDE SEQUENCE [LARGE SCALE GENOMIC DNA]</scope>
</reference>
<proteinExistence type="inferred from homology"/>
<dbReference type="FunFam" id="1.10.390.10:FF:000001">
    <property type="entry name" value="Aminopeptidase"/>
    <property type="match status" value="1"/>
</dbReference>
<dbReference type="Proteomes" id="UP000177913">
    <property type="component" value="Unassembled WGS sequence"/>
</dbReference>
<dbReference type="GO" id="GO:0016020">
    <property type="term" value="C:membrane"/>
    <property type="evidence" value="ECO:0007669"/>
    <property type="project" value="TreeGrafter"/>
</dbReference>
<feature type="active site" description="Proton acceptor" evidence="9">
    <location>
        <position position="327"/>
    </location>
</feature>
<evidence type="ECO:0000259" key="13">
    <source>
        <dbReference type="Pfam" id="PF01433"/>
    </source>
</evidence>
<dbReference type="InterPro" id="IPR045357">
    <property type="entry name" value="Aminopeptidase_N-like_N"/>
</dbReference>
<evidence type="ECO:0000256" key="7">
    <source>
        <dbReference type="ARBA" id="ARBA00022833"/>
    </source>
</evidence>
<accession>A0A1F7H1W3</accession>
<comment type="caution">
    <text evidence="16">The sequence shown here is derived from an EMBL/GenBank/DDBJ whole genome shotgun (WGS) entry which is preliminary data.</text>
</comment>
<dbReference type="GO" id="GO:0043171">
    <property type="term" value="P:peptide catabolic process"/>
    <property type="evidence" value="ECO:0007669"/>
    <property type="project" value="TreeGrafter"/>
</dbReference>
<dbReference type="GO" id="GO:0005615">
    <property type="term" value="C:extracellular space"/>
    <property type="evidence" value="ECO:0007669"/>
    <property type="project" value="TreeGrafter"/>
</dbReference>
<evidence type="ECO:0000313" key="16">
    <source>
        <dbReference type="EMBL" id="OGK25125.1"/>
    </source>
</evidence>
<dbReference type="Pfam" id="PF01433">
    <property type="entry name" value="Peptidase_M1"/>
    <property type="match status" value="1"/>
</dbReference>
<evidence type="ECO:0000256" key="3">
    <source>
        <dbReference type="ARBA" id="ARBA00022438"/>
    </source>
</evidence>
<dbReference type="InterPro" id="IPR042097">
    <property type="entry name" value="Aminopeptidase_N-like_N_sf"/>
</dbReference>
<dbReference type="InterPro" id="IPR050344">
    <property type="entry name" value="Peptidase_M1_aminopeptidases"/>
</dbReference>
<evidence type="ECO:0000256" key="2">
    <source>
        <dbReference type="ARBA" id="ARBA00010136"/>
    </source>
</evidence>
<dbReference type="EMBL" id="MFZO01000019">
    <property type="protein sequence ID" value="OGK25125.1"/>
    <property type="molecule type" value="Genomic_DNA"/>
</dbReference>
<dbReference type="GO" id="GO:0006508">
    <property type="term" value="P:proteolysis"/>
    <property type="evidence" value="ECO:0007669"/>
    <property type="project" value="UniProtKB-KW"/>
</dbReference>
<dbReference type="Gene3D" id="2.60.40.1730">
    <property type="entry name" value="tricorn interacting facor f3 domain"/>
    <property type="match status" value="1"/>
</dbReference>
<evidence type="ECO:0000256" key="4">
    <source>
        <dbReference type="ARBA" id="ARBA00022670"/>
    </source>
</evidence>
<name>A0A1F7H1W3_9BACT</name>
<dbReference type="SUPFAM" id="SSF63737">
    <property type="entry name" value="Leukotriene A4 hydrolase N-terminal domain"/>
    <property type="match status" value="1"/>
</dbReference>
<feature type="domain" description="Peptidase M1 membrane alanine aminopeptidase" evidence="13">
    <location>
        <begin position="254"/>
        <end position="471"/>
    </location>
</feature>
<keyword evidence="8 12" id="KW-0482">Metalloprotease</keyword>
<keyword evidence="4 12" id="KW-0645">Protease</keyword>
<feature type="domain" description="Aminopeptidase N-like N-terminal" evidence="15">
    <location>
        <begin position="5"/>
        <end position="220"/>
    </location>
</feature>
<dbReference type="GO" id="GO:0016285">
    <property type="term" value="F:alanyl aminopeptidase activity"/>
    <property type="evidence" value="ECO:0007669"/>
    <property type="project" value="UniProtKB-EC"/>
</dbReference>
<evidence type="ECO:0000259" key="15">
    <source>
        <dbReference type="Pfam" id="PF17900"/>
    </source>
</evidence>
<dbReference type="InterPro" id="IPR014782">
    <property type="entry name" value="Peptidase_M1_dom"/>
</dbReference>
<dbReference type="CDD" id="cd09601">
    <property type="entry name" value="M1_APN-Q_like"/>
    <property type="match status" value="1"/>
</dbReference>
<dbReference type="Pfam" id="PF11838">
    <property type="entry name" value="ERAP1_C"/>
    <property type="match status" value="1"/>
</dbReference>
<feature type="binding site" evidence="10">
    <location>
        <position position="326"/>
    </location>
    <ligand>
        <name>Zn(2+)</name>
        <dbReference type="ChEBI" id="CHEBI:29105"/>
        <note>catalytic</note>
    </ligand>
</feature>
<evidence type="ECO:0000256" key="9">
    <source>
        <dbReference type="PIRSR" id="PIRSR634016-1"/>
    </source>
</evidence>
<organism evidence="16 17">
    <name type="scientific">Candidatus Roizmanbacteria bacterium RIFCSPHIGHO2_02_FULL_38_11</name>
    <dbReference type="NCBI Taxonomy" id="1802039"/>
    <lineage>
        <taxon>Bacteria</taxon>
        <taxon>Candidatus Roizmaniibacteriota</taxon>
    </lineage>
</organism>
<dbReference type="InterPro" id="IPR001930">
    <property type="entry name" value="Peptidase_M1"/>
</dbReference>
<comment type="similarity">
    <text evidence="2 12">Belongs to the peptidase M1 family.</text>
</comment>
<evidence type="ECO:0000256" key="11">
    <source>
        <dbReference type="PIRSR" id="PIRSR634016-4"/>
    </source>
</evidence>
<dbReference type="GO" id="GO:0005737">
    <property type="term" value="C:cytoplasm"/>
    <property type="evidence" value="ECO:0007669"/>
    <property type="project" value="TreeGrafter"/>
</dbReference>
<feature type="site" description="Transition state stabilizer" evidence="11">
    <location>
        <position position="412"/>
    </location>
</feature>
<evidence type="ECO:0000256" key="1">
    <source>
        <dbReference type="ARBA" id="ARBA00000098"/>
    </source>
</evidence>
<evidence type="ECO:0000256" key="6">
    <source>
        <dbReference type="ARBA" id="ARBA00022801"/>
    </source>
</evidence>
<dbReference type="Pfam" id="PF17900">
    <property type="entry name" value="Peptidase_M1_N"/>
    <property type="match status" value="1"/>
</dbReference>
<keyword evidence="6 12" id="KW-0378">Hydrolase</keyword>
<feature type="binding site" evidence="10">
    <location>
        <position position="330"/>
    </location>
    <ligand>
        <name>Zn(2+)</name>
        <dbReference type="ChEBI" id="CHEBI:29105"/>
        <note>catalytic</note>
    </ligand>
</feature>
<feature type="binding site" evidence="10">
    <location>
        <position position="349"/>
    </location>
    <ligand>
        <name>Zn(2+)</name>
        <dbReference type="ChEBI" id="CHEBI:29105"/>
        <note>catalytic</note>
    </ligand>
</feature>
<evidence type="ECO:0000259" key="14">
    <source>
        <dbReference type="Pfam" id="PF11838"/>
    </source>
</evidence>
<protein>
    <recommendedName>
        <fullName evidence="12">Aminopeptidase</fullName>
        <ecNumber evidence="12">3.4.11.-</ecNumber>
    </recommendedName>
</protein>
<dbReference type="GO" id="GO:0070006">
    <property type="term" value="F:metalloaminopeptidase activity"/>
    <property type="evidence" value="ECO:0007669"/>
    <property type="project" value="TreeGrafter"/>
</dbReference>
<dbReference type="PANTHER" id="PTHR11533:SF174">
    <property type="entry name" value="PUROMYCIN-SENSITIVE AMINOPEPTIDASE-RELATED"/>
    <property type="match status" value="1"/>
</dbReference>
<comment type="cofactor">
    <cofactor evidence="10 12">
        <name>Zn(2+)</name>
        <dbReference type="ChEBI" id="CHEBI:29105"/>
    </cofactor>
    <text evidence="10 12">Binds 1 zinc ion per subunit.</text>
</comment>
<keyword evidence="7 10" id="KW-0862">Zinc</keyword>
<comment type="catalytic activity">
    <reaction evidence="1">
        <text>Release of an N-terminal amino acid, Xaa-|-Yaa- from a peptide, amide or arylamide. Xaa is preferably Ala, but may be most amino acids including Pro (slow action). When a terminal hydrophobic residue is followed by a prolyl residue, the two may be released as an intact Xaa-Pro dipeptide.</text>
        <dbReference type="EC" id="3.4.11.2"/>
    </reaction>
</comment>
<dbReference type="PANTHER" id="PTHR11533">
    <property type="entry name" value="PROTEASE M1 ZINC METALLOPROTEASE"/>
    <property type="match status" value="1"/>
</dbReference>
<gene>
    <name evidence="16" type="ORF">A3C25_03680</name>
</gene>
<dbReference type="Gene3D" id="1.10.390.10">
    <property type="entry name" value="Neutral Protease Domain 2"/>
    <property type="match status" value="1"/>
</dbReference>
<evidence type="ECO:0000256" key="12">
    <source>
        <dbReference type="RuleBase" id="RU364040"/>
    </source>
</evidence>
<feature type="domain" description="ERAP1-like C-terminal" evidence="14">
    <location>
        <begin position="543"/>
        <end position="847"/>
    </location>
</feature>
<dbReference type="InterPro" id="IPR034016">
    <property type="entry name" value="M1_APN-typ"/>
</dbReference>
<dbReference type="InterPro" id="IPR027268">
    <property type="entry name" value="Peptidase_M4/M1_CTD_sf"/>
</dbReference>
<sequence>MYILPRNYNLTFEPDLEKFTFKGEEIITFELKKKTKQIILDSVDLKIEKCQLYSSSEVEKYKDDSSRQARTISKISPFKIDQKAEKLIINFSDEIKPGEYKLFIEFEGVLNDKLAGFYRSKYTVDGKEKYLATTQFEAADARRAFPCIDSPSYKATFDVSLILNKDLTAVSNTLPKKTMDLDRYTNQLATEAVDSRARQRDKKGKKMVIFETTPLMSTYLLYLGVGEFEFLENKYKNILLRVVTTPGKSQYGEFALDCAKKFLEFYEKYFDYAYPLRKLDLIAVPDFASGAMENWGAITFRENALLLYPDLSSRATMQRISEVIAHEIVHQWFGNLVTMKWWDDLWLNESFATYMAYKALNRYWPKWQVWNQYITDTVFEAMGLDSLRSSHSIKVEVKKVSEIDELFDEIAYEKGGSILRMLDLTLGEKIFRGGLRKYIKQFNFNNAEAKNLWSVLEKESKKSILDIMQSYLLQKGFPKISVRGKNNILFFEQHRFLYEGKDLKSVWKIPMVLKNGKNIIRQIFLNEKKLMLRFNPEEGLTTINHNYSGFYISQYSNDLLNELSKSFKYFTEGDKIGLIHDLFALILAGEKDLQELYRYIDTFFDDKSSIVLHYLISKLTGIFLLLQDENSKKLAINFSKKALKKVKYEPKKNENILDAYLRNTALAFLTLLNDKKVSQFVNKQFINYLKNEKSLHPDLRGVIYSCSVWINDSNHQIIRNFYRTSLVQEEKAKFLMALGNSKNKKLIQETLEYALSKEVPFAFLPYGVSSAARNPYAREITLDWLMMSWGELVKRSGGLGSMLLRRILQAVIPICGIGQEKKVEKFLNKNKIPGLERTVEQVLERLRINSRFVSKYKK</sequence>
<dbReference type="PRINTS" id="PR00756">
    <property type="entry name" value="ALADIPTASE"/>
</dbReference>
<dbReference type="Gene3D" id="1.25.50.20">
    <property type="match status" value="1"/>
</dbReference>
<dbReference type="Gene3D" id="2.60.40.1910">
    <property type="match status" value="1"/>
</dbReference>
<dbReference type="AlphaFoldDB" id="A0A1F7H1W3"/>
<dbReference type="SUPFAM" id="SSF55486">
    <property type="entry name" value="Metalloproteases ('zincins'), catalytic domain"/>
    <property type="match status" value="1"/>
</dbReference>
<keyword evidence="3 12" id="KW-0031">Aminopeptidase</keyword>
<dbReference type="EC" id="3.4.11.-" evidence="12"/>
<dbReference type="InterPro" id="IPR024571">
    <property type="entry name" value="ERAP1-like_C_dom"/>
</dbReference>
<evidence type="ECO:0000256" key="10">
    <source>
        <dbReference type="PIRSR" id="PIRSR634016-3"/>
    </source>
</evidence>
<keyword evidence="5 10" id="KW-0479">Metal-binding</keyword>
<evidence type="ECO:0000256" key="8">
    <source>
        <dbReference type="ARBA" id="ARBA00023049"/>
    </source>
</evidence>